<evidence type="ECO:0000313" key="10">
    <source>
        <dbReference type="EMBL" id="MDW0115782.1"/>
    </source>
</evidence>
<dbReference type="GO" id="GO:0046872">
    <property type="term" value="F:metal ion binding"/>
    <property type="evidence" value="ECO:0007669"/>
    <property type="project" value="UniProtKB-KW"/>
</dbReference>
<dbReference type="InterPro" id="IPR036457">
    <property type="entry name" value="PPM-type-like_dom_sf"/>
</dbReference>
<dbReference type="PROSITE" id="PS51746">
    <property type="entry name" value="PPM_2"/>
    <property type="match status" value="1"/>
</dbReference>
<dbReference type="Pfam" id="PF13672">
    <property type="entry name" value="PP2C_2"/>
    <property type="match status" value="1"/>
</dbReference>
<evidence type="ECO:0000256" key="1">
    <source>
        <dbReference type="ARBA" id="ARBA00001936"/>
    </source>
</evidence>
<comment type="cofactor">
    <cofactor evidence="1">
        <name>Mn(2+)</name>
        <dbReference type="ChEBI" id="CHEBI:29035"/>
    </cofactor>
</comment>
<name>A0AAW9A456_9BACL</name>
<comment type="catalytic activity">
    <reaction evidence="7">
        <text>O-phospho-L-seryl-[protein] + H2O = L-seryl-[protein] + phosphate</text>
        <dbReference type="Rhea" id="RHEA:20629"/>
        <dbReference type="Rhea" id="RHEA-COMP:9863"/>
        <dbReference type="Rhea" id="RHEA-COMP:11604"/>
        <dbReference type="ChEBI" id="CHEBI:15377"/>
        <dbReference type="ChEBI" id="CHEBI:29999"/>
        <dbReference type="ChEBI" id="CHEBI:43474"/>
        <dbReference type="ChEBI" id="CHEBI:83421"/>
        <dbReference type="EC" id="3.1.3.16"/>
    </reaction>
</comment>
<keyword evidence="3" id="KW-0479">Metal-binding</keyword>
<dbReference type="Gene3D" id="3.60.40.10">
    <property type="entry name" value="PPM-type phosphatase domain"/>
    <property type="match status" value="1"/>
</dbReference>
<dbReference type="EMBL" id="JAUBDJ010000001">
    <property type="protein sequence ID" value="MDW0115782.1"/>
    <property type="molecule type" value="Genomic_DNA"/>
</dbReference>
<reference evidence="10 11" key="1">
    <citation type="submission" date="2023-06" db="EMBL/GenBank/DDBJ databases">
        <title>Sporosarcina sp. nov., isolated from Korean traditional fermented seafood 'Jeotgal'.</title>
        <authorList>
            <person name="Yang A.I."/>
            <person name="Shin N.-R."/>
        </authorList>
    </citation>
    <scope>NUCLEOTIDE SEQUENCE [LARGE SCALE GENOMIC DNA]</scope>
    <source>
        <strain evidence="10 11">KCTC43456</strain>
    </source>
</reference>
<protein>
    <recommendedName>
        <fullName evidence="2">protein-serine/threonine phosphatase</fullName>
        <ecNumber evidence="2">3.1.3.16</ecNumber>
    </recommendedName>
</protein>
<dbReference type="InterPro" id="IPR001932">
    <property type="entry name" value="PPM-type_phosphatase-like_dom"/>
</dbReference>
<evidence type="ECO:0000256" key="5">
    <source>
        <dbReference type="ARBA" id="ARBA00022912"/>
    </source>
</evidence>
<gene>
    <name evidence="10" type="ORF">QTL97_02360</name>
</gene>
<keyword evidence="4" id="KW-0378">Hydrolase</keyword>
<dbReference type="FunFam" id="3.60.40.10:FF:000002">
    <property type="entry name" value="Serine/threonine phosphatase stp"/>
    <property type="match status" value="1"/>
</dbReference>
<dbReference type="EC" id="3.1.3.16" evidence="2"/>
<dbReference type="CDD" id="cd00143">
    <property type="entry name" value="PP2Cc"/>
    <property type="match status" value="1"/>
</dbReference>
<sequence length="252" mass="27673">MLRFEVLSDIGKKRSVNEDSAAVFTIQNGPTLAVIADGMGGHRGGDFASATAVQLLGEKFQGVSNSAEMDDEDWKEWLLETVSFINQTIFEVAERDENFKGMGTTLDAVLVNGNKGLVTHVGDSRVYIINETEIIQITKDHSYVNILLDSGEITEEEAATHPQRNWIMRAVGSEKSITPDFYHIQLKENAYLLICTDGLSNKVHSEKIHSIVTLDGNLHSKAVELVKLANDMGGEDNISVVLGYSDSEVRSS</sequence>
<evidence type="ECO:0000256" key="6">
    <source>
        <dbReference type="ARBA" id="ARBA00023211"/>
    </source>
</evidence>
<accession>A0AAW9A456</accession>
<evidence type="ECO:0000256" key="3">
    <source>
        <dbReference type="ARBA" id="ARBA00022723"/>
    </source>
</evidence>
<evidence type="ECO:0000256" key="4">
    <source>
        <dbReference type="ARBA" id="ARBA00022801"/>
    </source>
</evidence>
<proteinExistence type="predicted"/>
<dbReference type="GO" id="GO:0004722">
    <property type="term" value="F:protein serine/threonine phosphatase activity"/>
    <property type="evidence" value="ECO:0007669"/>
    <property type="project" value="UniProtKB-EC"/>
</dbReference>
<dbReference type="RefSeq" id="WP_317940124.1">
    <property type="nucleotide sequence ID" value="NZ_JAUBDJ010000001.1"/>
</dbReference>
<comment type="catalytic activity">
    <reaction evidence="8">
        <text>O-phospho-L-threonyl-[protein] + H2O = L-threonyl-[protein] + phosphate</text>
        <dbReference type="Rhea" id="RHEA:47004"/>
        <dbReference type="Rhea" id="RHEA-COMP:11060"/>
        <dbReference type="Rhea" id="RHEA-COMP:11605"/>
        <dbReference type="ChEBI" id="CHEBI:15377"/>
        <dbReference type="ChEBI" id="CHEBI:30013"/>
        <dbReference type="ChEBI" id="CHEBI:43474"/>
        <dbReference type="ChEBI" id="CHEBI:61977"/>
        <dbReference type="EC" id="3.1.3.16"/>
    </reaction>
</comment>
<dbReference type="NCBIfam" id="NF033484">
    <property type="entry name" value="Stp1_PP2C_phos"/>
    <property type="match status" value="1"/>
</dbReference>
<evidence type="ECO:0000313" key="11">
    <source>
        <dbReference type="Proteomes" id="UP001271648"/>
    </source>
</evidence>
<organism evidence="10 11">
    <name type="scientific">Sporosarcina thermotolerans</name>
    <dbReference type="NCBI Taxonomy" id="633404"/>
    <lineage>
        <taxon>Bacteria</taxon>
        <taxon>Bacillati</taxon>
        <taxon>Bacillota</taxon>
        <taxon>Bacilli</taxon>
        <taxon>Bacillales</taxon>
        <taxon>Caryophanaceae</taxon>
        <taxon>Sporosarcina</taxon>
    </lineage>
</organism>
<evidence type="ECO:0000256" key="8">
    <source>
        <dbReference type="ARBA" id="ARBA00048336"/>
    </source>
</evidence>
<evidence type="ECO:0000259" key="9">
    <source>
        <dbReference type="PROSITE" id="PS51746"/>
    </source>
</evidence>
<dbReference type="SMART" id="SM00332">
    <property type="entry name" value="PP2Cc"/>
    <property type="match status" value="1"/>
</dbReference>
<keyword evidence="11" id="KW-1185">Reference proteome</keyword>
<dbReference type="SUPFAM" id="SSF81606">
    <property type="entry name" value="PP2C-like"/>
    <property type="match status" value="1"/>
</dbReference>
<dbReference type="Proteomes" id="UP001271648">
    <property type="component" value="Unassembled WGS sequence"/>
</dbReference>
<dbReference type="InterPro" id="IPR015655">
    <property type="entry name" value="PP2C"/>
</dbReference>
<keyword evidence="6" id="KW-0464">Manganese</keyword>
<evidence type="ECO:0000256" key="2">
    <source>
        <dbReference type="ARBA" id="ARBA00013081"/>
    </source>
</evidence>
<dbReference type="AlphaFoldDB" id="A0AAW9A456"/>
<keyword evidence="5" id="KW-0904">Protein phosphatase</keyword>
<dbReference type="SMART" id="SM00331">
    <property type="entry name" value="PP2C_SIG"/>
    <property type="match status" value="1"/>
</dbReference>
<comment type="caution">
    <text evidence="10">The sequence shown here is derived from an EMBL/GenBank/DDBJ whole genome shotgun (WGS) entry which is preliminary data.</text>
</comment>
<dbReference type="PANTHER" id="PTHR47992">
    <property type="entry name" value="PROTEIN PHOSPHATASE"/>
    <property type="match status" value="1"/>
</dbReference>
<feature type="domain" description="PPM-type phosphatase" evidence="9">
    <location>
        <begin position="3"/>
        <end position="245"/>
    </location>
</feature>
<evidence type="ECO:0000256" key="7">
    <source>
        <dbReference type="ARBA" id="ARBA00047761"/>
    </source>
</evidence>